<reference evidence="1 2" key="1">
    <citation type="journal article" date="2019" name="Environ. Microbiol.">
        <title>Species interactions and distinct microbial communities in high Arctic permafrost affected cryosols are associated with the CH4 and CO2 gas fluxes.</title>
        <authorList>
            <person name="Altshuler I."/>
            <person name="Hamel J."/>
            <person name="Turney S."/>
            <person name="Magnuson E."/>
            <person name="Levesque R."/>
            <person name="Greer C."/>
            <person name="Whyte L.G."/>
        </authorList>
    </citation>
    <scope>NUCLEOTIDE SEQUENCE [LARGE SCALE GENOMIC DNA]</scope>
    <source>
        <strain evidence="1 2">42</strain>
    </source>
</reference>
<evidence type="ECO:0000313" key="2">
    <source>
        <dbReference type="Proteomes" id="UP000319700"/>
    </source>
</evidence>
<sequence>MQANIIINRLVVVLLNLGNTLNLRFYKIFNVAKYKYFNPKTLFVRIFLYTFAVSFRKQFASALNIQSWED</sequence>
<organism evidence="1 2">
    <name type="scientific">Flavobacterium pectinovorum</name>
    <dbReference type="NCBI Taxonomy" id="29533"/>
    <lineage>
        <taxon>Bacteria</taxon>
        <taxon>Pseudomonadati</taxon>
        <taxon>Bacteroidota</taxon>
        <taxon>Flavobacteriia</taxon>
        <taxon>Flavobacteriales</taxon>
        <taxon>Flavobacteriaceae</taxon>
        <taxon>Flavobacterium</taxon>
    </lineage>
</organism>
<protein>
    <submittedName>
        <fullName evidence="1">Uncharacterized protein</fullName>
    </submittedName>
</protein>
<proteinExistence type="predicted"/>
<accession>A0A502F498</accession>
<comment type="caution">
    <text evidence="1">The sequence shown here is derived from an EMBL/GenBank/DDBJ whole genome shotgun (WGS) entry which is preliminary data.</text>
</comment>
<dbReference type="Proteomes" id="UP000319700">
    <property type="component" value="Unassembled WGS sequence"/>
</dbReference>
<keyword evidence="2" id="KW-1185">Reference proteome</keyword>
<dbReference type="AlphaFoldDB" id="A0A502F498"/>
<name>A0A502F498_9FLAO</name>
<evidence type="ECO:0000313" key="1">
    <source>
        <dbReference type="EMBL" id="TPG44677.1"/>
    </source>
</evidence>
<gene>
    <name evidence="1" type="ORF">EAH81_04190</name>
</gene>
<dbReference type="EMBL" id="RCZH01000002">
    <property type="protein sequence ID" value="TPG44677.1"/>
    <property type="molecule type" value="Genomic_DNA"/>
</dbReference>